<sequence length="117" mass="12931">MKFVVVNIDGTEVPMMFGNEVDLDKIQIPYPIVSAGVAVVQEMFLTCQLTQTIGGVEYQSRGPKDEMLLRMNDHIGQGNPELSVTAETVASFSENWDQLRGQPAVVEAAEQESKKEE</sequence>
<proteinExistence type="predicted"/>
<organism evidence="1">
    <name type="scientific">Pseudomonas phage HRDY3</name>
    <dbReference type="NCBI Taxonomy" id="3236930"/>
    <lineage>
        <taxon>Viruses</taxon>
    </lineage>
</organism>
<accession>A0AB39CDT8</accession>
<evidence type="ECO:0000313" key="1">
    <source>
        <dbReference type="EMBL" id="XDJ14985.1"/>
    </source>
</evidence>
<dbReference type="EMBL" id="PQ015379">
    <property type="protein sequence ID" value="XDJ14985.1"/>
    <property type="molecule type" value="Genomic_DNA"/>
</dbReference>
<name>A0AB39CDT8_9VIRU</name>
<reference evidence="1" key="1">
    <citation type="submission" date="2024-07" db="EMBL/GenBank/DDBJ databases">
        <authorList>
            <person name="Bringhurst R.M."/>
            <person name="Homer T.E."/>
        </authorList>
    </citation>
    <scope>NUCLEOTIDE SEQUENCE</scope>
</reference>
<protein>
    <submittedName>
        <fullName evidence="1">Uncharacterized protein</fullName>
    </submittedName>
</protein>